<keyword evidence="3 6" id="KW-0812">Transmembrane</keyword>
<organism evidence="8 9">
    <name type="scientific">Curtobacterium luteum</name>
    <dbReference type="NCBI Taxonomy" id="33881"/>
    <lineage>
        <taxon>Bacteria</taxon>
        <taxon>Bacillati</taxon>
        <taxon>Actinomycetota</taxon>
        <taxon>Actinomycetes</taxon>
        <taxon>Micrococcales</taxon>
        <taxon>Microbacteriaceae</taxon>
        <taxon>Curtobacterium</taxon>
    </lineage>
</organism>
<dbReference type="GO" id="GO:0055091">
    <property type="term" value="P:phospholipid homeostasis"/>
    <property type="evidence" value="ECO:0007669"/>
    <property type="project" value="TreeGrafter"/>
</dbReference>
<feature type="transmembrane region" description="Helical" evidence="6">
    <location>
        <begin position="51"/>
        <end position="71"/>
    </location>
</feature>
<reference evidence="8" key="2">
    <citation type="submission" date="2020-09" db="EMBL/GenBank/DDBJ databases">
        <authorList>
            <person name="Sun Q."/>
            <person name="Ohkuma M."/>
        </authorList>
    </citation>
    <scope>NUCLEOTIDE SEQUENCE</scope>
    <source>
        <strain evidence="8">JCM 1480</strain>
    </source>
</reference>
<comment type="caution">
    <text evidence="8">The sequence shown here is derived from an EMBL/GenBank/DDBJ whole genome shotgun (WGS) entry which is preliminary data.</text>
</comment>
<evidence type="ECO:0000256" key="4">
    <source>
        <dbReference type="ARBA" id="ARBA00022989"/>
    </source>
</evidence>
<feature type="transmembrane region" description="Helical" evidence="6">
    <location>
        <begin position="306"/>
        <end position="327"/>
    </location>
</feature>
<keyword evidence="5 6" id="KW-0472">Membrane</keyword>
<sequence length="701" mass="73782">MCPGCGDRFDETVAVPPVLTRLRALPVSVVVAVAAVLAVVSARLLHSEPDFPHHPPVACLALAAVVATTVVAERALGSVRTVVIGVVAPALAVLATLVAVTVGSALGEAHAETATGQPLLAPSTVAVALLGAASATMTLQWRWRVRTVLWTVVLTLVLFAGHGSDLARALATLLGTAAGALVAHRASRPVHHEADRTVRALPPARTVVVATLSALGAGTLVTLVVPDADGVLSPFADAMRDDSTAAVGMLLLFAAWLVQHGRRLGVTIAVGVLVVLTVVLADAFLIEPLHDGGVQWQGLGLDALEWQATLLGAWVVPAVVLAVGLGLHGRLVRARFRAVDGSQAALVAMLRDGDAGSLGHMGTWHGNATWVHPAGLGAVAYRVHGDVALTVSDPVCAAADRAVVLRDFADSCERKGWVPAFTSVHEPVREILAADGWTALPVGVEAVLDVTAFSLSGKKRQDLRTASNRADREGVRDAWTTFGALSDTHRHEVEAICTRWAADRRLPEMGFTLGGLRELDDPDVRLMLALDAEDHVVGVTSWLPVYEHGTLTGWTLDVMRRGEGGMPGVMEFLIARTALRAREAGLTTISLSGTPLAVHPDAGALVARGSALLARVLEPVYGFRSLQRFKEKFGARHEPLWLVVPTPLHVPRVARALATAYVPGLRPKHLWALRQAHRRTDVTAAGAEAGGARPTSQAGRR</sequence>
<evidence type="ECO:0000256" key="6">
    <source>
        <dbReference type="SAM" id="Phobius"/>
    </source>
</evidence>
<comment type="subcellular location">
    <subcellularLocation>
        <location evidence="1">Cell membrane</location>
        <topology evidence="1">Multi-pass membrane protein</topology>
    </subcellularLocation>
</comment>
<proteinExistence type="predicted"/>
<dbReference type="PANTHER" id="PTHR34697:SF2">
    <property type="entry name" value="PHOSPHATIDYLGLYCEROL LYSYLTRANSFERASE"/>
    <property type="match status" value="1"/>
</dbReference>
<evidence type="ECO:0000313" key="8">
    <source>
        <dbReference type="EMBL" id="GGL02899.1"/>
    </source>
</evidence>
<dbReference type="SUPFAM" id="SSF55729">
    <property type="entry name" value="Acyl-CoA N-acyltransferases (Nat)"/>
    <property type="match status" value="1"/>
</dbReference>
<feature type="transmembrane region" description="Helical" evidence="6">
    <location>
        <begin position="119"/>
        <end position="136"/>
    </location>
</feature>
<dbReference type="GO" id="GO:0005886">
    <property type="term" value="C:plasma membrane"/>
    <property type="evidence" value="ECO:0007669"/>
    <property type="project" value="UniProtKB-SubCell"/>
</dbReference>
<dbReference type="AlphaFoldDB" id="A0A8H9G9V6"/>
<dbReference type="EMBL" id="BMOI01000008">
    <property type="protein sequence ID" value="GGL02899.1"/>
    <property type="molecule type" value="Genomic_DNA"/>
</dbReference>
<keyword evidence="4 6" id="KW-1133">Transmembrane helix</keyword>
<feature type="transmembrane region" description="Helical" evidence="6">
    <location>
        <begin position="24"/>
        <end position="45"/>
    </location>
</feature>
<evidence type="ECO:0000259" key="7">
    <source>
        <dbReference type="Pfam" id="PF09924"/>
    </source>
</evidence>
<dbReference type="GO" id="GO:0016755">
    <property type="term" value="F:aminoacyltransferase activity"/>
    <property type="evidence" value="ECO:0007669"/>
    <property type="project" value="TreeGrafter"/>
</dbReference>
<evidence type="ECO:0000256" key="1">
    <source>
        <dbReference type="ARBA" id="ARBA00004651"/>
    </source>
</evidence>
<evidence type="ECO:0000313" key="9">
    <source>
        <dbReference type="Proteomes" id="UP000648535"/>
    </source>
</evidence>
<dbReference type="InterPro" id="IPR024320">
    <property type="entry name" value="LPG_synthase_C"/>
</dbReference>
<dbReference type="InterPro" id="IPR016181">
    <property type="entry name" value="Acyl_CoA_acyltransferase"/>
</dbReference>
<dbReference type="PANTHER" id="PTHR34697">
    <property type="entry name" value="PHOSPHATIDYLGLYCEROL LYSYLTRANSFERASE"/>
    <property type="match status" value="1"/>
</dbReference>
<feature type="transmembrane region" description="Helical" evidence="6">
    <location>
        <begin position="204"/>
        <end position="223"/>
    </location>
</feature>
<evidence type="ECO:0000256" key="5">
    <source>
        <dbReference type="ARBA" id="ARBA00023136"/>
    </source>
</evidence>
<feature type="transmembrane region" description="Helical" evidence="6">
    <location>
        <begin position="266"/>
        <end position="286"/>
    </location>
</feature>
<accession>A0A8H9G9V6</accession>
<feature type="transmembrane region" description="Helical" evidence="6">
    <location>
        <begin position="243"/>
        <end position="259"/>
    </location>
</feature>
<gene>
    <name evidence="8" type="ORF">GCM10009769_21310</name>
</gene>
<evidence type="ECO:0000256" key="3">
    <source>
        <dbReference type="ARBA" id="ARBA00022692"/>
    </source>
</evidence>
<reference evidence="8" key="1">
    <citation type="journal article" date="2014" name="Int. J. Syst. Evol. Microbiol.">
        <title>Complete genome sequence of Corynebacterium casei LMG S-19264T (=DSM 44701T), isolated from a smear-ripened cheese.</title>
        <authorList>
            <consortium name="US DOE Joint Genome Institute (JGI-PGF)"/>
            <person name="Walter F."/>
            <person name="Albersmeier A."/>
            <person name="Kalinowski J."/>
            <person name="Ruckert C."/>
        </authorList>
    </citation>
    <scope>NUCLEOTIDE SEQUENCE</scope>
    <source>
        <strain evidence="8">JCM 1480</strain>
    </source>
</reference>
<name>A0A8H9G9V6_9MICO</name>
<dbReference type="InterPro" id="IPR051211">
    <property type="entry name" value="PG_lysyltransferase"/>
</dbReference>
<protein>
    <recommendedName>
        <fullName evidence="7">Phosphatidylglycerol lysyltransferase C-terminal domain-containing protein</fullName>
    </recommendedName>
</protein>
<feature type="domain" description="Phosphatidylglycerol lysyltransferase C-terminal" evidence="7">
    <location>
        <begin position="351"/>
        <end position="643"/>
    </location>
</feature>
<dbReference type="Pfam" id="PF09924">
    <property type="entry name" value="LPG_synthase_C"/>
    <property type="match status" value="1"/>
</dbReference>
<evidence type="ECO:0000256" key="2">
    <source>
        <dbReference type="ARBA" id="ARBA00022475"/>
    </source>
</evidence>
<dbReference type="Proteomes" id="UP000648535">
    <property type="component" value="Unassembled WGS sequence"/>
</dbReference>
<feature type="transmembrane region" description="Helical" evidence="6">
    <location>
        <begin position="83"/>
        <end position="107"/>
    </location>
</feature>
<keyword evidence="2" id="KW-1003">Cell membrane</keyword>